<dbReference type="Pfam" id="PF02410">
    <property type="entry name" value="RsfS"/>
    <property type="match status" value="1"/>
</dbReference>
<dbReference type="SUPFAM" id="SSF81301">
    <property type="entry name" value="Nucleotidyltransferase"/>
    <property type="match status" value="1"/>
</dbReference>
<dbReference type="GO" id="GO:0090071">
    <property type="term" value="P:negative regulation of ribosome biogenesis"/>
    <property type="evidence" value="ECO:0007669"/>
    <property type="project" value="UniProtKB-UniRule"/>
</dbReference>
<dbReference type="GO" id="GO:0043023">
    <property type="term" value="F:ribosomal large subunit binding"/>
    <property type="evidence" value="ECO:0007669"/>
    <property type="project" value="TreeGrafter"/>
</dbReference>
<evidence type="ECO:0000256" key="1">
    <source>
        <dbReference type="ARBA" id="ARBA00010574"/>
    </source>
</evidence>
<evidence type="ECO:0000313" key="4">
    <source>
        <dbReference type="EMBL" id="MBE1237195.1"/>
    </source>
</evidence>
<sequence>MTALVLETLDDNKAEEIVILPLEGKTDIARQMIVASGRSARHVGALADHLESRLRDVGVRPTIEGFPSCDWVLLDTGDIIVHLFRPEVRTYYNLEKMWGPAIAHLAAHRDGETGTGAGDAPEASARADFDPVREPGNTADVG</sequence>
<organism evidence="4 5">
    <name type="scientific">Phaeovibrio sulfidiphilus</name>
    <dbReference type="NCBI Taxonomy" id="1220600"/>
    <lineage>
        <taxon>Bacteria</taxon>
        <taxon>Pseudomonadati</taxon>
        <taxon>Pseudomonadota</taxon>
        <taxon>Alphaproteobacteria</taxon>
        <taxon>Rhodospirillales</taxon>
        <taxon>Rhodospirillaceae</taxon>
        <taxon>Phaeovibrio</taxon>
    </lineage>
</organism>
<dbReference type="GO" id="GO:0017148">
    <property type="term" value="P:negative regulation of translation"/>
    <property type="evidence" value="ECO:0007669"/>
    <property type="project" value="UniProtKB-UniRule"/>
</dbReference>
<accession>A0A8J6YM08</accession>
<evidence type="ECO:0000256" key="3">
    <source>
        <dbReference type="SAM" id="MobiDB-lite"/>
    </source>
</evidence>
<comment type="function">
    <text evidence="2">Functions as a ribosomal silencing factor. Interacts with ribosomal protein uL14 (rplN), blocking formation of intersubunit bridge B8. Prevents association of the 30S and 50S ribosomal subunits and the formation of functional ribosomes, thus repressing translation.</text>
</comment>
<comment type="similarity">
    <text evidence="1 2">Belongs to the Iojap/RsfS family.</text>
</comment>
<protein>
    <recommendedName>
        <fullName evidence="2">Ribosomal silencing factor RsfS</fullName>
    </recommendedName>
</protein>
<dbReference type="AlphaFoldDB" id="A0A8J6YM08"/>
<dbReference type="HAMAP" id="MF_01477">
    <property type="entry name" value="Iojap_RsfS"/>
    <property type="match status" value="1"/>
</dbReference>
<dbReference type="EMBL" id="JACZHT010000003">
    <property type="protein sequence ID" value="MBE1237195.1"/>
    <property type="molecule type" value="Genomic_DNA"/>
</dbReference>
<keyword evidence="2" id="KW-0963">Cytoplasm</keyword>
<name>A0A8J6YM08_9PROT</name>
<reference evidence="4" key="1">
    <citation type="submission" date="2020-10" db="EMBL/GenBank/DDBJ databases">
        <title>Genome sequence of the unusual species of purple photosynthetic bacteria, Phaeovibrio sulfidiphilus DSM 23193, type strain.</title>
        <authorList>
            <person name="Kyndt J.A."/>
            <person name="Meyer T.E."/>
        </authorList>
    </citation>
    <scope>NUCLEOTIDE SEQUENCE</scope>
    <source>
        <strain evidence="4">DSM 23193</strain>
    </source>
</reference>
<keyword evidence="2" id="KW-0810">Translation regulation</keyword>
<keyword evidence="5" id="KW-1185">Reference proteome</keyword>
<dbReference type="PANTHER" id="PTHR21043:SF0">
    <property type="entry name" value="MITOCHONDRIAL ASSEMBLY OF RIBOSOMAL LARGE SUBUNIT PROTEIN 1"/>
    <property type="match status" value="1"/>
</dbReference>
<dbReference type="GO" id="GO:0005737">
    <property type="term" value="C:cytoplasm"/>
    <property type="evidence" value="ECO:0007669"/>
    <property type="project" value="UniProtKB-SubCell"/>
</dbReference>
<dbReference type="PANTHER" id="PTHR21043">
    <property type="entry name" value="IOJAP SUPERFAMILY ORTHOLOG"/>
    <property type="match status" value="1"/>
</dbReference>
<comment type="caution">
    <text evidence="4">The sequence shown here is derived from an EMBL/GenBank/DDBJ whole genome shotgun (WGS) entry which is preliminary data.</text>
</comment>
<dbReference type="Gene3D" id="3.30.460.10">
    <property type="entry name" value="Beta Polymerase, domain 2"/>
    <property type="match status" value="1"/>
</dbReference>
<proteinExistence type="inferred from homology"/>
<keyword evidence="2" id="KW-0678">Repressor</keyword>
<gene>
    <name evidence="2 4" type="primary">rsfS</name>
    <name evidence="4" type="ORF">IHV25_05980</name>
</gene>
<feature type="region of interest" description="Disordered" evidence="3">
    <location>
        <begin position="110"/>
        <end position="142"/>
    </location>
</feature>
<dbReference type="InterPro" id="IPR004394">
    <property type="entry name" value="Iojap/RsfS/C7orf30"/>
</dbReference>
<dbReference type="NCBIfam" id="TIGR00090">
    <property type="entry name" value="rsfS_iojap_ybeB"/>
    <property type="match status" value="1"/>
</dbReference>
<evidence type="ECO:0000313" key="5">
    <source>
        <dbReference type="Proteomes" id="UP000631034"/>
    </source>
</evidence>
<dbReference type="InterPro" id="IPR043519">
    <property type="entry name" value="NT_sf"/>
</dbReference>
<dbReference type="GO" id="GO:0042256">
    <property type="term" value="P:cytosolic ribosome assembly"/>
    <property type="evidence" value="ECO:0007669"/>
    <property type="project" value="UniProtKB-UniRule"/>
</dbReference>
<comment type="subunit">
    <text evidence="2">Interacts with ribosomal protein uL14 (rplN).</text>
</comment>
<dbReference type="Proteomes" id="UP000631034">
    <property type="component" value="Unassembled WGS sequence"/>
</dbReference>
<evidence type="ECO:0000256" key="2">
    <source>
        <dbReference type="HAMAP-Rule" id="MF_01477"/>
    </source>
</evidence>
<comment type="subcellular location">
    <subcellularLocation>
        <location evidence="2">Cytoplasm</location>
    </subcellularLocation>
</comment>